<dbReference type="Proteomes" id="UP000761411">
    <property type="component" value="Unassembled WGS sequence"/>
</dbReference>
<dbReference type="InterPro" id="IPR011098">
    <property type="entry name" value="G5_dom"/>
</dbReference>
<proteinExistence type="predicted"/>
<dbReference type="PANTHER" id="PTHR35788:SF1">
    <property type="entry name" value="EXPORTED PROTEIN"/>
    <property type="match status" value="1"/>
</dbReference>
<dbReference type="InterPro" id="IPR007391">
    <property type="entry name" value="Vancomycin_resist_VanW"/>
</dbReference>
<keyword evidence="1" id="KW-0732">Signal</keyword>
<dbReference type="SMART" id="SM01208">
    <property type="entry name" value="G5"/>
    <property type="match status" value="1"/>
</dbReference>
<protein>
    <recommendedName>
        <fullName evidence="3">G5 domain-containing protein</fullName>
    </recommendedName>
</protein>
<evidence type="ECO:0000256" key="2">
    <source>
        <dbReference type="SAM" id="MobiDB-lite"/>
    </source>
</evidence>
<dbReference type="Pfam" id="PF04294">
    <property type="entry name" value="VanW"/>
    <property type="match status" value="1"/>
</dbReference>
<reference evidence="4 5" key="1">
    <citation type="journal article" date="2021" name="Microorganisms">
        <title>Bacterial Dimethylsulfoniopropionate Biosynthesis in the East China Sea.</title>
        <authorList>
            <person name="Liu J."/>
            <person name="Zhang Y."/>
            <person name="Liu J."/>
            <person name="Zhong H."/>
            <person name="Williams B.T."/>
            <person name="Zheng Y."/>
            <person name="Curson A.R.J."/>
            <person name="Sun C."/>
            <person name="Sun H."/>
            <person name="Song D."/>
            <person name="Wagner Mackenzie B."/>
            <person name="Bermejo Martinez A."/>
            <person name="Todd J.D."/>
            <person name="Zhang X.H."/>
        </authorList>
    </citation>
    <scope>NUCLEOTIDE SEQUENCE [LARGE SCALE GENOMIC DNA]</scope>
    <source>
        <strain evidence="4 5">ESS08</strain>
    </source>
</reference>
<sequence>MRKQQILKFSLILSVFSFFIFSFSYFGASAFGSRAATNQAFSENTMIGSVNVSNMSHEEAHAAIEAMVGSWLAETRLMLVYKGQEYTIDPSTLQFKIEDSVSAVVDGARNELIVEWNQQALKALTLPSAVMEKLDLENLKTELLAAGQEFASTTEISLEKYLPAEDPVIISTASIKLSAEDNEIQELAESFNAIEISPKTPFSFAAFVEEAGQHEGSSAAFSQIASALYRAILPTNLTITERHISRQLPKNVELGYEAKVDFAKNIDLKLYNPNETAYQIVFDIVGRELQVSVKGAPLLYDYKITSTNKQEFKPRTIKQYSALLKQGQKSVEQEGAPGLLVTMNREIYGEDGGFLKTELLSEDFYPPVHRIEILPVAPAVQQTPPAPTGNLDTVTTPGENQNTSIPGQPGGTTPPPAYADNSEETTNDEQNTDDGSLWGKPDEQPK</sequence>
<comment type="caution">
    <text evidence="4">The sequence shown here is derived from an EMBL/GenBank/DDBJ whole genome shotgun (WGS) entry which is preliminary data.</text>
</comment>
<dbReference type="RefSeq" id="WP_213368878.1">
    <property type="nucleotide sequence ID" value="NZ_QTKX01000001.1"/>
</dbReference>
<evidence type="ECO:0000256" key="1">
    <source>
        <dbReference type="ARBA" id="ARBA00022729"/>
    </source>
</evidence>
<gene>
    <name evidence="4" type="ORF">DYI25_11580</name>
</gene>
<evidence type="ECO:0000313" key="5">
    <source>
        <dbReference type="Proteomes" id="UP000761411"/>
    </source>
</evidence>
<evidence type="ECO:0000259" key="3">
    <source>
        <dbReference type="SMART" id="SM01208"/>
    </source>
</evidence>
<feature type="compositionally biased region" description="Polar residues" evidence="2">
    <location>
        <begin position="390"/>
        <end position="405"/>
    </location>
</feature>
<dbReference type="AlphaFoldDB" id="A0A944CLH9"/>
<dbReference type="PANTHER" id="PTHR35788">
    <property type="entry name" value="EXPORTED PROTEIN-RELATED"/>
    <property type="match status" value="1"/>
</dbReference>
<accession>A0A944CLH9</accession>
<dbReference type="Pfam" id="PF07501">
    <property type="entry name" value="G5"/>
    <property type="match status" value="1"/>
</dbReference>
<organism evidence="4 5">
    <name type="scientific">Mesobacillus boroniphilus</name>
    <dbReference type="NCBI Taxonomy" id="308892"/>
    <lineage>
        <taxon>Bacteria</taxon>
        <taxon>Bacillati</taxon>
        <taxon>Bacillota</taxon>
        <taxon>Bacilli</taxon>
        <taxon>Bacillales</taxon>
        <taxon>Bacillaceae</taxon>
        <taxon>Mesobacillus</taxon>
    </lineage>
</organism>
<keyword evidence="5" id="KW-1185">Reference proteome</keyword>
<name>A0A944CLH9_9BACI</name>
<dbReference type="InterPro" id="IPR052913">
    <property type="entry name" value="Glycopeptide_resist_protein"/>
</dbReference>
<feature type="region of interest" description="Disordered" evidence="2">
    <location>
        <begin position="379"/>
        <end position="446"/>
    </location>
</feature>
<evidence type="ECO:0000313" key="4">
    <source>
        <dbReference type="EMBL" id="MBS8265084.1"/>
    </source>
</evidence>
<feature type="compositionally biased region" description="Acidic residues" evidence="2">
    <location>
        <begin position="421"/>
        <end position="432"/>
    </location>
</feature>
<feature type="domain" description="G5" evidence="3">
    <location>
        <begin position="300"/>
        <end position="378"/>
    </location>
</feature>
<dbReference type="EMBL" id="QTKX01000001">
    <property type="protein sequence ID" value="MBS8265084.1"/>
    <property type="molecule type" value="Genomic_DNA"/>
</dbReference>